<comment type="caution">
    <text evidence="1">The sequence shown here is derived from an EMBL/GenBank/DDBJ whole genome shotgun (WGS) entry which is preliminary data.</text>
</comment>
<evidence type="ECO:0000313" key="2">
    <source>
        <dbReference type="Proteomes" id="UP000247892"/>
    </source>
</evidence>
<sequence>MTAVMDRLGVSESLRLLGSVPVGRVVYTEQALPAIRPVNFRVVAGRIVLRGPAGSWTRRLHREVVAFEADRIDEGDRTGWSVVVLGRARRVTDVDELVALFDQEHRPWAPGVRDVVVVIDIEQITGRRVSLA</sequence>
<proteinExistence type="predicted"/>
<reference evidence="1 2" key="1">
    <citation type="submission" date="2016-07" db="EMBL/GenBank/DDBJ databases">
        <title>Draft genome sequence of Prauserella sp. YIM 121212, isolated from alkaline soil.</title>
        <authorList>
            <person name="Ruckert C."/>
            <person name="Albersmeier A."/>
            <person name="Jiang C.-L."/>
            <person name="Jiang Y."/>
            <person name="Kalinowski J."/>
            <person name="Schneider O."/>
            <person name="Winkler A."/>
            <person name="Zotchev S.B."/>
        </authorList>
    </citation>
    <scope>NUCLEOTIDE SEQUENCE [LARGE SCALE GENOMIC DNA]</scope>
    <source>
        <strain evidence="1 2">YIM 121212</strain>
    </source>
</reference>
<accession>A0A318LW79</accession>
<dbReference type="AlphaFoldDB" id="A0A318LW79"/>
<protein>
    <recommendedName>
        <fullName evidence="3">Pyridoxamine 5'-phosphate oxidase</fullName>
    </recommendedName>
</protein>
<dbReference type="InterPro" id="IPR024747">
    <property type="entry name" value="Pyridox_Oxase-rel"/>
</dbReference>
<evidence type="ECO:0008006" key="3">
    <source>
        <dbReference type="Google" id="ProtNLM"/>
    </source>
</evidence>
<dbReference type="Gene3D" id="2.30.110.10">
    <property type="entry name" value="Electron Transport, Fmn-binding Protein, Chain A"/>
    <property type="match status" value="1"/>
</dbReference>
<dbReference type="RefSeq" id="WP_110336902.1">
    <property type="nucleotide sequence ID" value="NZ_MASU01000005.1"/>
</dbReference>
<dbReference type="Pfam" id="PF12900">
    <property type="entry name" value="Pyridox_ox_2"/>
    <property type="match status" value="1"/>
</dbReference>
<dbReference type="SUPFAM" id="SSF50475">
    <property type="entry name" value="FMN-binding split barrel"/>
    <property type="match status" value="1"/>
</dbReference>
<evidence type="ECO:0000313" key="1">
    <source>
        <dbReference type="EMBL" id="PXY36737.1"/>
    </source>
</evidence>
<keyword evidence="2" id="KW-1185">Reference proteome</keyword>
<dbReference type="InterPro" id="IPR012349">
    <property type="entry name" value="Split_barrel_FMN-bd"/>
</dbReference>
<organism evidence="1 2">
    <name type="scientific">Prauserella flavalba</name>
    <dbReference type="NCBI Taxonomy" id="1477506"/>
    <lineage>
        <taxon>Bacteria</taxon>
        <taxon>Bacillati</taxon>
        <taxon>Actinomycetota</taxon>
        <taxon>Actinomycetes</taxon>
        <taxon>Pseudonocardiales</taxon>
        <taxon>Pseudonocardiaceae</taxon>
        <taxon>Prauserella</taxon>
    </lineage>
</organism>
<dbReference type="OrthoDB" id="3212118at2"/>
<dbReference type="EMBL" id="MASU01000005">
    <property type="protein sequence ID" value="PXY36737.1"/>
    <property type="molecule type" value="Genomic_DNA"/>
</dbReference>
<gene>
    <name evidence="1" type="ORF">BA062_15405</name>
</gene>
<dbReference type="Proteomes" id="UP000247892">
    <property type="component" value="Unassembled WGS sequence"/>
</dbReference>
<name>A0A318LW79_9PSEU</name>